<accession>A0A5B9P4Z8</accession>
<dbReference type="Pfam" id="PF08241">
    <property type="entry name" value="Methyltransf_11"/>
    <property type="match status" value="1"/>
</dbReference>
<keyword evidence="2 5" id="KW-0808">Transferase</keyword>
<dbReference type="KEGG" id="mff:MFFC18_12100"/>
<dbReference type="InterPro" id="IPR029063">
    <property type="entry name" value="SAM-dependent_MTases_sf"/>
</dbReference>
<dbReference type="InterPro" id="IPR013216">
    <property type="entry name" value="Methyltransf_11"/>
</dbReference>
<dbReference type="CDD" id="cd02440">
    <property type="entry name" value="AdoMet_MTases"/>
    <property type="match status" value="1"/>
</dbReference>
<evidence type="ECO:0000256" key="1">
    <source>
        <dbReference type="ARBA" id="ARBA00022603"/>
    </source>
</evidence>
<dbReference type="GO" id="GO:0008757">
    <property type="term" value="F:S-adenosylmethionine-dependent methyltransferase activity"/>
    <property type="evidence" value="ECO:0007669"/>
    <property type="project" value="InterPro"/>
</dbReference>
<dbReference type="Gene3D" id="3.40.50.150">
    <property type="entry name" value="Vaccinia Virus protein VP39"/>
    <property type="match status" value="2"/>
</dbReference>
<dbReference type="GO" id="GO:0032259">
    <property type="term" value="P:methylation"/>
    <property type="evidence" value="ECO:0007669"/>
    <property type="project" value="UniProtKB-KW"/>
</dbReference>
<dbReference type="GO" id="GO:0102082">
    <property type="term" value="F:demethylrebeccamycin--D-glucose O-methyltransferase activity"/>
    <property type="evidence" value="ECO:0007669"/>
    <property type="project" value="UniProtKB-EC"/>
</dbReference>
<organism evidence="5 6">
    <name type="scientific">Mariniblastus fucicola</name>
    <dbReference type="NCBI Taxonomy" id="980251"/>
    <lineage>
        <taxon>Bacteria</taxon>
        <taxon>Pseudomonadati</taxon>
        <taxon>Planctomycetota</taxon>
        <taxon>Planctomycetia</taxon>
        <taxon>Pirellulales</taxon>
        <taxon>Pirellulaceae</taxon>
        <taxon>Mariniblastus</taxon>
    </lineage>
</organism>
<dbReference type="Proteomes" id="UP000322214">
    <property type="component" value="Chromosome"/>
</dbReference>
<name>A0A5B9P4Z8_9BACT</name>
<evidence type="ECO:0000313" key="5">
    <source>
        <dbReference type="EMBL" id="QEG21354.1"/>
    </source>
</evidence>
<proteinExistence type="predicted"/>
<sequence>MADYQKIYNQVVSSSERYNLAENSPGFRNVIQATDKLSAISGRCLDVGCGVGFALEYLAGRAFSLHPHGVDASDLAVEQAETRLKACLPKVEGRVKRAECMSLPFEDDYFSLVTSFDVLEHLDESDVFLALAEISRVVRNGGMFFGSVSCRASKATDLNGENLHRTVRTPDWWIKNTNPDQAIYDGHREQLTLWKRAPFGKDALLFDVAKASVGSASSVAHHPADSKELYQKIYDDNPWYGDATEGRCPGVRLLPKYQDWLIGPVIDLGCGRGHTVERLRELGFEAEGIDQIRKHPDMMVGDITKPIDNLGRFQSAVCVDCIEHLYDEQVQGLFANMKQVQRQAFSIHNGESTGTGQELHVNRRPFDQWRTIIGRHFEIEKEIALHDNQMLYLTRQL</sequence>
<gene>
    <name evidence="5" type="primary">rebM_1</name>
    <name evidence="5" type="ORF">MFFC18_12100</name>
</gene>
<dbReference type="PANTHER" id="PTHR43464:SF19">
    <property type="entry name" value="UBIQUINONE BIOSYNTHESIS O-METHYLTRANSFERASE, MITOCHONDRIAL"/>
    <property type="match status" value="1"/>
</dbReference>
<reference evidence="5 6" key="1">
    <citation type="submission" date="2019-08" db="EMBL/GenBank/DDBJ databases">
        <title>Deep-cultivation of Planctomycetes and their phenomic and genomic characterization uncovers novel biology.</title>
        <authorList>
            <person name="Wiegand S."/>
            <person name="Jogler M."/>
            <person name="Boedeker C."/>
            <person name="Pinto D."/>
            <person name="Vollmers J."/>
            <person name="Rivas-Marin E."/>
            <person name="Kohn T."/>
            <person name="Peeters S.H."/>
            <person name="Heuer A."/>
            <person name="Rast P."/>
            <person name="Oberbeckmann S."/>
            <person name="Bunk B."/>
            <person name="Jeske O."/>
            <person name="Meyerdierks A."/>
            <person name="Storesund J.E."/>
            <person name="Kallscheuer N."/>
            <person name="Luecker S."/>
            <person name="Lage O.M."/>
            <person name="Pohl T."/>
            <person name="Merkel B.J."/>
            <person name="Hornburger P."/>
            <person name="Mueller R.-W."/>
            <person name="Bruemmer F."/>
            <person name="Labrenz M."/>
            <person name="Spormann A.M."/>
            <person name="Op den Camp H."/>
            <person name="Overmann J."/>
            <person name="Amann R."/>
            <person name="Jetten M.S.M."/>
            <person name="Mascher T."/>
            <person name="Medema M.H."/>
            <person name="Devos D.P."/>
            <person name="Kaster A.-K."/>
            <person name="Ovreas L."/>
            <person name="Rohde M."/>
            <person name="Galperin M.Y."/>
            <person name="Jogler C."/>
        </authorList>
    </citation>
    <scope>NUCLEOTIDE SEQUENCE [LARGE SCALE GENOMIC DNA]</scope>
    <source>
        <strain evidence="5 6">FC18</strain>
    </source>
</reference>
<dbReference type="AlphaFoldDB" id="A0A5B9P4Z8"/>
<evidence type="ECO:0000259" key="4">
    <source>
        <dbReference type="Pfam" id="PF08241"/>
    </source>
</evidence>
<feature type="domain" description="Methyltransferase type 11" evidence="4">
    <location>
        <begin position="45"/>
        <end position="145"/>
    </location>
</feature>
<keyword evidence="3" id="KW-0949">S-adenosyl-L-methionine</keyword>
<dbReference type="SUPFAM" id="SSF53335">
    <property type="entry name" value="S-adenosyl-L-methionine-dependent methyltransferases"/>
    <property type="match status" value="2"/>
</dbReference>
<evidence type="ECO:0000256" key="2">
    <source>
        <dbReference type="ARBA" id="ARBA00022679"/>
    </source>
</evidence>
<dbReference type="RefSeq" id="WP_075081656.1">
    <property type="nucleotide sequence ID" value="NZ_CP042912.1"/>
</dbReference>
<dbReference type="OrthoDB" id="9772751at2"/>
<dbReference type="EMBL" id="CP042912">
    <property type="protein sequence ID" value="QEG21354.1"/>
    <property type="molecule type" value="Genomic_DNA"/>
</dbReference>
<keyword evidence="1 5" id="KW-0489">Methyltransferase</keyword>
<dbReference type="STRING" id="980251.GCA_001642875_01730"/>
<dbReference type="EC" id="2.1.1.164" evidence="5"/>
<protein>
    <submittedName>
        <fullName evidence="5">Demethylrebeccamycin-D-glucose O-methyltransferase</fullName>
        <ecNumber evidence="5">2.1.1.164</ecNumber>
    </submittedName>
</protein>
<keyword evidence="6" id="KW-1185">Reference proteome</keyword>
<dbReference type="PANTHER" id="PTHR43464">
    <property type="entry name" value="METHYLTRANSFERASE"/>
    <property type="match status" value="1"/>
</dbReference>
<evidence type="ECO:0000313" key="6">
    <source>
        <dbReference type="Proteomes" id="UP000322214"/>
    </source>
</evidence>
<evidence type="ECO:0000256" key="3">
    <source>
        <dbReference type="ARBA" id="ARBA00022691"/>
    </source>
</evidence>